<reference evidence="3" key="1">
    <citation type="submission" date="2021-12" db="EMBL/GenBank/DDBJ databases">
        <title>Enterovibrio ZSDZ35 sp. nov. and Enterovibrio ZSDZ42 sp. nov., isolated from coastal seawater in Qingdao.</title>
        <authorList>
            <person name="Zhang P."/>
        </authorList>
    </citation>
    <scope>NUCLEOTIDE SEQUENCE</scope>
    <source>
        <strain evidence="3">ZSDZ42</strain>
    </source>
</reference>
<sequence length="395" mass="42336">TTTEELPQEVLDAQAAVEAAQAAYDQSLEAFKAAKGRDKKAAHDALKVAQSNLEAAEAALYQAMVDAGLDPGGNGNGGGGSGGGSGGGGNGSINFEAKQFYYHGDHLGSSSYITDIDGEVYEHLEYFPFGETWVHEKSNTQLTPYYFTGKELDETTGLYYFGARYYDPRTSVWQSPDPILGEYIPKPNFDFENSLSLPGEGGIFNAANLGLYSYGHNNPIKKLDTDGNEATTVGARLALAGAFAAADGPVPVGDVIAAGILISILFIPNDTQVAPVQRAVPISTTDATTITDVQRRDSTTGSYTIEFASGSRYHGKGPVRRMLESGAYRATANGTVPIAFDWTPADSDREAFKDEYRRMQTDSIPFVYDEGKDNPINFNIRQSPGKAYCLADGDC</sequence>
<evidence type="ECO:0000313" key="4">
    <source>
        <dbReference type="Proteomes" id="UP001149400"/>
    </source>
</evidence>
<accession>A0ABT5R9J3</accession>
<evidence type="ECO:0000313" key="3">
    <source>
        <dbReference type="EMBL" id="MDD1796406.1"/>
    </source>
</evidence>
<dbReference type="EMBL" id="JAJUBC010000066">
    <property type="protein sequence ID" value="MDD1796406.1"/>
    <property type="molecule type" value="Genomic_DNA"/>
</dbReference>
<dbReference type="Proteomes" id="UP001149400">
    <property type="component" value="Unassembled WGS sequence"/>
</dbReference>
<evidence type="ECO:0000256" key="1">
    <source>
        <dbReference type="ARBA" id="ARBA00022737"/>
    </source>
</evidence>
<evidence type="ECO:0000259" key="2">
    <source>
        <dbReference type="Pfam" id="PF25023"/>
    </source>
</evidence>
<dbReference type="PANTHER" id="PTHR32305:SF15">
    <property type="entry name" value="PROTEIN RHSA-RELATED"/>
    <property type="match status" value="1"/>
</dbReference>
<protein>
    <submittedName>
        <fullName evidence="3">RHS repeat-associated core domain-containing protein</fullName>
    </submittedName>
</protein>
<keyword evidence="4" id="KW-1185">Reference proteome</keyword>
<gene>
    <name evidence="3" type="ORF">LRP50_25140</name>
</gene>
<dbReference type="InterPro" id="IPR050708">
    <property type="entry name" value="T6SS_VgrG/RHS"/>
</dbReference>
<dbReference type="Gene3D" id="2.180.10.10">
    <property type="entry name" value="RHS repeat-associated core"/>
    <property type="match status" value="1"/>
</dbReference>
<feature type="non-terminal residue" evidence="3">
    <location>
        <position position="1"/>
    </location>
</feature>
<dbReference type="Pfam" id="PF25023">
    <property type="entry name" value="TEN_YD-shell"/>
    <property type="match status" value="1"/>
</dbReference>
<dbReference type="InterPro" id="IPR022385">
    <property type="entry name" value="Rhs_assc_core"/>
</dbReference>
<dbReference type="RefSeq" id="WP_274167129.1">
    <property type="nucleotide sequence ID" value="NZ_JAJUBC010000066.1"/>
</dbReference>
<keyword evidence="1" id="KW-0677">Repeat</keyword>
<organism evidence="3 4">
    <name type="scientific">Enterovibrio gelatinilyticus</name>
    <dbReference type="NCBI Taxonomy" id="2899819"/>
    <lineage>
        <taxon>Bacteria</taxon>
        <taxon>Pseudomonadati</taxon>
        <taxon>Pseudomonadota</taxon>
        <taxon>Gammaproteobacteria</taxon>
        <taxon>Vibrionales</taxon>
        <taxon>Vibrionaceae</taxon>
        <taxon>Enterovibrio</taxon>
    </lineage>
</organism>
<dbReference type="NCBIfam" id="TIGR03696">
    <property type="entry name" value="Rhs_assc_core"/>
    <property type="match status" value="1"/>
</dbReference>
<dbReference type="InterPro" id="IPR056823">
    <property type="entry name" value="TEN-like_YD-shell"/>
</dbReference>
<proteinExistence type="predicted"/>
<dbReference type="PANTHER" id="PTHR32305">
    <property type="match status" value="1"/>
</dbReference>
<name>A0ABT5R9J3_9GAMM</name>
<comment type="caution">
    <text evidence="3">The sequence shown here is derived from an EMBL/GenBank/DDBJ whole genome shotgun (WGS) entry which is preliminary data.</text>
</comment>
<feature type="domain" description="Teneurin-like YD-shell" evidence="2">
    <location>
        <begin position="97"/>
        <end position="179"/>
    </location>
</feature>